<dbReference type="InterPro" id="IPR008160">
    <property type="entry name" value="Collagen"/>
</dbReference>
<feature type="region of interest" description="Disordered" evidence="1">
    <location>
        <begin position="330"/>
        <end position="356"/>
    </location>
</feature>
<feature type="region of interest" description="Disordered" evidence="1">
    <location>
        <begin position="212"/>
        <end position="313"/>
    </location>
</feature>
<dbReference type="EMBL" id="AFNN01000011">
    <property type="protein sequence ID" value="EGL86872.1"/>
    <property type="molecule type" value="Genomic_DNA"/>
</dbReference>
<accession>F5W043</accession>
<feature type="compositionally biased region" description="Low complexity" evidence="1">
    <location>
        <begin position="252"/>
        <end position="262"/>
    </location>
</feature>
<evidence type="ECO:0000256" key="1">
    <source>
        <dbReference type="SAM" id="MobiDB-lite"/>
    </source>
</evidence>
<evidence type="ECO:0000313" key="2">
    <source>
        <dbReference type="EMBL" id="EGL86872.1"/>
    </source>
</evidence>
<dbReference type="Pfam" id="PF01391">
    <property type="entry name" value="Collagen"/>
    <property type="match status" value="1"/>
</dbReference>
<name>F5W043_9STRE</name>
<keyword evidence="2" id="KW-0176">Collagen</keyword>
<proteinExistence type="predicted"/>
<dbReference type="RefSeq" id="WP_006150437.1">
    <property type="nucleotide sequence ID" value="NZ_AFNN01000011.1"/>
</dbReference>
<dbReference type="PANTHER" id="PTHR24637">
    <property type="entry name" value="COLLAGEN"/>
    <property type="match status" value="1"/>
</dbReference>
<gene>
    <name evidence="2" type="ORF">HMPREF9967_1058</name>
</gene>
<dbReference type="AlphaFoldDB" id="F5W043"/>
<reference evidence="2 3" key="1">
    <citation type="submission" date="2011-04" db="EMBL/GenBank/DDBJ databases">
        <authorList>
            <person name="Durkin A.S."/>
            <person name="Radune D."/>
            <person name="Hostetler J."/>
            <person name="Torralba M."/>
            <person name="Gillis M."/>
            <person name="Methe B."/>
            <person name="Sutton G."/>
            <person name="Nelson K.E."/>
        </authorList>
    </citation>
    <scope>NUCLEOTIDE SEQUENCE [LARGE SCALE GENOMIC DNA]</scope>
    <source>
        <strain evidence="2 3">SK1076</strain>
    </source>
</reference>
<evidence type="ECO:0000313" key="3">
    <source>
        <dbReference type="Proteomes" id="UP000010138"/>
    </source>
</evidence>
<protein>
    <submittedName>
        <fullName evidence="2">Collagen triple helix repeat protein</fullName>
    </submittedName>
</protein>
<feature type="compositionally biased region" description="Polar residues" evidence="1">
    <location>
        <begin position="332"/>
        <end position="346"/>
    </location>
</feature>
<comment type="caution">
    <text evidence="2">The sequence shown here is derived from an EMBL/GenBank/DDBJ whole genome shotgun (WGS) entry which is preliminary data.</text>
</comment>
<dbReference type="Proteomes" id="UP000010138">
    <property type="component" value="Unassembled WGS sequence"/>
</dbReference>
<sequence>MKKVIEKKLTISPNNRDVDRLYQEFYSKDKGIAEFKFTLDDLTATKVICLFYFKGTKRYQEVEATIEDNSFTVQFDTSLITTDEPVIGYIYFEKVEQSADVYSFMFNIHVSEIDKAVKTPLIERESGRIVNIKDVVTKQELDELFAKIKEQGGTYDDSGIRAKISNISLDIEALKTKTDKDTVYDDKPLVERVVALENKPVIDTSNFATKDELRNISLTPGPKGDKGETGDPGPKGETGERGPQGERGADGLQGPQGLQGIQGERGQDGQAGSRGERGEQGPAGLPGPAGPQGPIGLTGPKGENGRDGVGIPQKLTLSGNTLILSAGGGSVNLPTSSQNAPTSSSELIGEGMPNGKVDGTIGQTYVDTKKTNGALKWIKRTPSGNQGWAVLDGDTGWKTLNSASKLGASYVKARRINDIVQLQFGGLQWGWFGIVRRGGLGFVAHPGNREKKVFILTNGQMPYGYRTATSLIGPIYNDDGVPYGTWYLGGYGDANHLRFQFLDPIPADKDIGDIRVSNISYFTDDPWPTN</sequence>
<feature type="compositionally biased region" description="Basic and acidic residues" evidence="1">
    <location>
        <begin position="237"/>
        <end position="249"/>
    </location>
</feature>
<organism evidence="2 3">
    <name type="scientific">Streptococcus infantis SK1076</name>
    <dbReference type="NCBI Taxonomy" id="1005705"/>
    <lineage>
        <taxon>Bacteria</taxon>
        <taxon>Bacillati</taxon>
        <taxon>Bacillota</taxon>
        <taxon>Bacilli</taxon>
        <taxon>Lactobacillales</taxon>
        <taxon>Streptococcaceae</taxon>
        <taxon>Streptococcus</taxon>
    </lineage>
</organism>
<dbReference type="eggNOG" id="COG3266">
    <property type="taxonomic scope" value="Bacteria"/>
</dbReference>